<gene>
    <name evidence="1" type="ORF">ALPR1_08068</name>
</gene>
<dbReference type="PANTHER" id="PTHR43674">
    <property type="entry name" value="NITRILASE C965.09-RELATED"/>
    <property type="match status" value="1"/>
</dbReference>
<keyword evidence="2" id="KW-1185">Reference proteome</keyword>
<evidence type="ECO:0000313" key="1">
    <source>
        <dbReference type="EMBL" id="EAZ79564.1"/>
    </source>
</evidence>
<dbReference type="PANTHER" id="PTHR43674:SF13">
    <property type="entry name" value="CN HYDROLASE DOMAIN-CONTAINING PROTEIN"/>
    <property type="match status" value="1"/>
</dbReference>
<sequence>MIKRSLSFLTLVIFIWLIWSYSGRNLPVSPPNPYLSVIEEINPSDSLDRNIVAIQPFMLPEDYFNESKFNEKIRQYTSAAKQSGFLRNKTTILFPEHFASPLVLLGEKHSLAEKESWREVKSTFIWSNLFDFFLGYIKTGKKEDRPISAIFRMKAKVMASVYQNSFSDLAIETNCYIIAGSIVLPGPYVKNGEIFIEPNKDLYNVSFVFSPEGEILGDPIIKSHLTSTEANFLSEPTIQTVQNFQLPFARTSILISEDSWFPESYQQILIHQPDLILVPSFCIGNNRMDSPWEGKNLNSLPSFVLTSDVNKITERDAWSKYSIEEKIKSTNSRIGVNVFFKGDFWEFGSDGQPTFLFNGMTLESRKAEKAGIWSLNY</sequence>
<dbReference type="HOGENOM" id="CLU_062168_0_0_10"/>
<dbReference type="Gene3D" id="3.60.110.10">
    <property type="entry name" value="Carbon-nitrogen hydrolase"/>
    <property type="match status" value="1"/>
</dbReference>
<evidence type="ECO:0000313" key="2">
    <source>
        <dbReference type="Proteomes" id="UP000003919"/>
    </source>
</evidence>
<keyword evidence="1" id="KW-0378">Hydrolase</keyword>
<protein>
    <submittedName>
        <fullName evidence="1">Hydrolase, carbon-nitrogen family</fullName>
    </submittedName>
</protein>
<organism evidence="1 2">
    <name type="scientific">Algoriphagus machipongonensis</name>
    <dbReference type="NCBI Taxonomy" id="388413"/>
    <lineage>
        <taxon>Bacteria</taxon>
        <taxon>Pseudomonadati</taxon>
        <taxon>Bacteroidota</taxon>
        <taxon>Cytophagia</taxon>
        <taxon>Cytophagales</taxon>
        <taxon>Cyclobacteriaceae</taxon>
        <taxon>Algoriphagus</taxon>
    </lineage>
</organism>
<dbReference type="OrthoDB" id="9811121at2"/>
<reference evidence="1 2" key="1">
    <citation type="journal article" date="2011" name="J. Bacteriol.">
        <title>Complete genome sequence of Algoriphagus sp. PR1, bacterial prey of a colony-forming choanoflagellate.</title>
        <authorList>
            <person name="Alegado R.A."/>
            <person name="Ferriera S."/>
            <person name="Nusbaum C."/>
            <person name="Young S.K."/>
            <person name="Zeng Q."/>
            <person name="Imamovic A."/>
            <person name="Fairclough S.R."/>
            <person name="King N."/>
        </authorList>
    </citation>
    <scope>NUCLEOTIDE SEQUENCE [LARGE SCALE GENOMIC DNA]</scope>
    <source>
        <strain evidence="1 2">PR1</strain>
    </source>
</reference>
<dbReference type="STRING" id="388413.ALPR1_08068"/>
<dbReference type="RefSeq" id="WP_008199711.1">
    <property type="nucleotide sequence ID" value="NZ_CM001023.1"/>
</dbReference>
<proteinExistence type="predicted"/>
<dbReference type="InterPro" id="IPR050345">
    <property type="entry name" value="Aliph_Amidase/BUP"/>
</dbReference>
<dbReference type="AlphaFoldDB" id="A3I198"/>
<dbReference type="SUPFAM" id="SSF56317">
    <property type="entry name" value="Carbon-nitrogen hydrolase"/>
    <property type="match status" value="1"/>
</dbReference>
<comment type="caution">
    <text evidence="1">The sequence shown here is derived from an EMBL/GenBank/DDBJ whole genome shotgun (WGS) entry which is preliminary data.</text>
</comment>
<accession>A3I198</accession>
<dbReference type="eggNOG" id="COG0388">
    <property type="taxonomic scope" value="Bacteria"/>
</dbReference>
<dbReference type="GO" id="GO:0016811">
    <property type="term" value="F:hydrolase activity, acting on carbon-nitrogen (but not peptide) bonds, in linear amides"/>
    <property type="evidence" value="ECO:0007669"/>
    <property type="project" value="TreeGrafter"/>
</dbReference>
<dbReference type="InterPro" id="IPR036526">
    <property type="entry name" value="C-N_Hydrolase_sf"/>
</dbReference>
<name>A3I198_9BACT</name>
<dbReference type="Proteomes" id="UP000003919">
    <property type="component" value="Unassembled WGS sequence"/>
</dbReference>
<dbReference type="EMBL" id="AAXU02000001">
    <property type="protein sequence ID" value="EAZ79564.1"/>
    <property type="molecule type" value="Genomic_DNA"/>
</dbReference>